<evidence type="ECO:0000313" key="2">
    <source>
        <dbReference type="EMBL" id="MBD2609591.1"/>
    </source>
</evidence>
<evidence type="ECO:0000256" key="1">
    <source>
        <dbReference type="SAM" id="MobiDB-lite"/>
    </source>
</evidence>
<comment type="caution">
    <text evidence="2">The sequence shown here is derived from an EMBL/GenBank/DDBJ whole genome shotgun (WGS) entry which is preliminary data.</text>
</comment>
<feature type="compositionally biased region" description="Polar residues" evidence="1">
    <location>
        <begin position="33"/>
        <end position="42"/>
    </location>
</feature>
<reference evidence="2 3" key="1">
    <citation type="journal article" date="2020" name="ISME J.">
        <title>Comparative genomics reveals insights into cyanobacterial evolution and habitat adaptation.</title>
        <authorList>
            <person name="Chen M.Y."/>
            <person name="Teng W.K."/>
            <person name="Zhao L."/>
            <person name="Hu C.X."/>
            <person name="Zhou Y.K."/>
            <person name="Han B.P."/>
            <person name="Song L.R."/>
            <person name="Shu W.S."/>
        </authorList>
    </citation>
    <scope>NUCLEOTIDE SEQUENCE [LARGE SCALE GENOMIC DNA]</scope>
    <source>
        <strain evidence="2 3">FACHB-248</strain>
    </source>
</reference>
<gene>
    <name evidence="2" type="ORF">H6G81_35155</name>
</gene>
<dbReference type="RefSeq" id="WP_144238371.1">
    <property type="nucleotide sequence ID" value="NZ_JACJTA010000176.1"/>
</dbReference>
<feature type="region of interest" description="Disordered" evidence="1">
    <location>
        <begin position="1"/>
        <end position="61"/>
    </location>
</feature>
<name>A0ABR8H2W4_9CYAN</name>
<organism evidence="2 3">
    <name type="scientific">Scytonema hofmannii FACHB-248</name>
    <dbReference type="NCBI Taxonomy" id="1842502"/>
    <lineage>
        <taxon>Bacteria</taxon>
        <taxon>Bacillati</taxon>
        <taxon>Cyanobacteriota</taxon>
        <taxon>Cyanophyceae</taxon>
        <taxon>Nostocales</taxon>
        <taxon>Scytonemataceae</taxon>
        <taxon>Scytonema</taxon>
    </lineage>
</organism>
<accession>A0ABR8H2W4</accession>
<evidence type="ECO:0000313" key="3">
    <source>
        <dbReference type="Proteomes" id="UP000660380"/>
    </source>
</evidence>
<protein>
    <submittedName>
        <fullName evidence="2">Uncharacterized protein</fullName>
    </submittedName>
</protein>
<dbReference type="EMBL" id="JACJTA010000176">
    <property type="protein sequence ID" value="MBD2609591.1"/>
    <property type="molecule type" value="Genomic_DNA"/>
</dbReference>
<dbReference type="Proteomes" id="UP000660380">
    <property type="component" value="Unassembled WGS sequence"/>
</dbReference>
<proteinExistence type="predicted"/>
<keyword evidence="3" id="KW-1185">Reference proteome</keyword>
<feature type="compositionally biased region" description="Polar residues" evidence="1">
    <location>
        <begin position="1"/>
        <end position="11"/>
    </location>
</feature>
<sequence length="128" mass="14510">MKIKNGTTQDASGRRKNSKRKNEPVRLGEYGQDSPTEGTEQIGNAALDSTGKDTAWSDNQRKVNPGKILERLELIEKTFLSYVQGHQHRLEMRLDESKTIETVFKGEVAALKQEIYHLTSDIPEDHTE</sequence>